<dbReference type="EMBL" id="LT629732">
    <property type="protein sequence ID" value="SDR84944.1"/>
    <property type="molecule type" value="Genomic_DNA"/>
</dbReference>
<feature type="transmembrane region" description="Helical" evidence="5">
    <location>
        <begin position="84"/>
        <end position="103"/>
    </location>
</feature>
<keyword evidence="2 5" id="KW-0812">Transmembrane</keyword>
<dbReference type="Proteomes" id="UP000198983">
    <property type="component" value="Chromosome I"/>
</dbReference>
<feature type="transmembrane region" description="Helical" evidence="5">
    <location>
        <begin position="20"/>
        <end position="39"/>
    </location>
</feature>
<keyword evidence="7" id="KW-1185">Reference proteome</keyword>
<dbReference type="STRING" id="117157.SAMN04489717_0783"/>
<organism evidence="6 7">
    <name type="scientific">Actinopolymorpha singaporensis</name>
    <dbReference type="NCBI Taxonomy" id="117157"/>
    <lineage>
        <taxon>Bacteria</taxon>
        <taxon>Bacillati</taxon>
        <taxon>Actinomycetota</taxon>
        <taxon>Actinomycetes</taxon>
        <taxon>Propionibacteriales</taxon>
        <taxon>Actinopolymorphaceae</taxon>
        <taxon>Actinopolymorpha</taxon>
    </lineage>
</organism>
<reference evidence="6 7" key="1">
    <citation type="submission" date="2016-10" db="EMBL/GenBank/DDBJ databases">
        <authorList>
            <person name="de Groot N.N."/>
        </authorList>
    </citation>
    <scope>NUCLEOTIDE SEQUENCE [LARGE SCALE GENOMIC DNA]</scope>
    <source>
        <strain evidence="6 7">DSM 22024</strain>
    </source>
</reference>
<dbReference type="Pfam" id="PF13564">
    <property type="entry name" value="DoxX_2"/>
    <property type="match status" value="1"/>
</dbReference>
<dbReference type="GO" id="GO:0016020">
    <property type="term" value="C:membrane"/>
    <property type="evidence" value="ECO:0007669"/>
    <property type="project" value="UniProtKB-SubCell"/>
</dbReference>
<keyword evidence="4 5" id="KW-0472">Membrane</keyword>
<protein>
    <submittedName>
        <fullName evidence="6">DoxX-like family protein</fullName>
    </submittedName>
</protein>
<feature type="transmembrane region" description="Helical" evidence="5">
    <location>
        <begin position="59"/>
        <end position="77"/>
    </location>
</feature>
<dbReference type="InterPro" id="IPR032808">
    <property type="entry name" value="DoxX"/>
</dbReference>
<evidence type="ECO:0000256" key="3">
    <source>
        <dbReference type="ARBA" id="ARBA00022989"/>
    </source>
</evidence>
<evidence type="ECO:0000256" key="1">
    <source>
        <dbReference type="ARBA" id="ARBA00004141"/>
    </source>
</evidence>
<comment type="subcellular location">
    <subcellularLocation>
        <location evidence="1">Membrane</location>
        <topology evidence="1">Multi-pass membrane protein</topology>
    </subcellularLocation>
</comment>
<keyword evidence="3 5" id="KW-1133">Transmembrane helix</keyword>
<evidence type="ECO:0000313" key="7">
    <source>
        <dbReference type="Proteomes" id="UP000198983"/>
    </source>
</evidence>
<accession>A0A1H1MDN1</accession>
<dbReference type="OrthoDB" id="3576439at2"/>
<evidence type="ECO:0000313" key="6">
    <source>
        <dbReference type="EMBL" id="SDR84944.1"/>
    </source>
</evidence>
<evidence type="ECO:0000256" key="2">
    <source>
        <dbReference type="ARBA" id="ARBA00022692"/>
    </source>
</evidence>
<proteinExistence type="predicted"/>
<sequence length="140" mass="14811">MATHEVRTTDAPHRSRALTVALWVLQVLLAAVFLSAAFTKLSGDPAQVEGFEAIGFGQWFRYLTGACELAGAIGLLVPRLCGPAAIALVGLMVCATLTNLFLIPGMAAVAILTVALGALLGLVARARWADTRELLARLRR</sequence>
<dbReference type="RefSeq" id="WP_092657153.1">
    <property type="nucleotide sequence ID" value="NZ_LT629732.1"/>
</dbReference>
<dbReference type="AlphaFoldDB" id="A0A1H1MDN1"/>
<evidence type="ECO:0000256" key="5">
    <source>
        <dbReference type="SAM" id="Phobius"/>
    </source>
</evidence>
<feature type="transmembrane region" description="Helical" evidence="5">
    <location>
        <begin position="109"/>
        <end position="128"/>
    </location>
</feature>
<gene>
    <name evidence="6" type="ORF">SAMN04489717_0783</name>
</gene>
<evidence type="ECO:0000256" key="4">
    <source>
        <dbReference type="ARBA" id="ARBA00023136"/>
    </source>
</evidence>
<name>A0A1H1MDN1_9ACTN</name>